<evidence type="ECO:0000313" key="2">
    <source>
        <dbReference type="EMBL" id="SFK98589.1"/>
    </source>
</evidence>
<dbReference type="InterPro" id="IPR017516">
    <property type="entry name" value="AbrB_dup"/>
</dbReference>
<evidence type="ECO:0008006" key="4">
    <source>
        <dbReference type="Google" id="ProtNLM"/>
    </source>
</evidence>
<feature type="transmembrane region" description="Helical" evidence="1">
    <location>
        <begin position="98"/>
        <end position="117"/>
    </location>
</feature>
<proteinExistence type="predicted"/>
<dbReference type="Pfam" id="PF05145">
    <property type="entry name" value="AbrB"/>
    <property type="match status" value="1"/>
</dbReference>
<evidence type="ECO:0000313" key="3">
    <source>
        <dbReference type="Proteomes" id="UP000199473"/>
    </source>
</evidence>
<evidence type="ECO:0000256" key="1">
    <source>
        <dbReference type="SAM" id="Phobius"/>
    </source>
</evidence>
<dbReference type="Proteomes" id="UP000199473">
    <property type="component" value="Unassembled WGS sequence"/>
</dbReference>
<dbReference type="PANTHER" id="PTHR38457:SF1">
    <property type="entry name" value="REGULATOR ABRB-RELATED"/>
    <property type="match status" value="1"/>
</dbReference>
<feature type="transmembrane region" description="Helical" evidence="1">
    <location>
        <begin position="129"/>
        <end position="147"/>
    </location>
</feature>
<keyword evidence="1" id="KW-0812">Transmembrane</keyword>
<accession>A0A1I4E065</accession>
<sequence length="360" mass="36809">MAPSPSPSPSAPPGPPPGPLAYLLTALVAAGGGALFSLLHIPLAWMLGAMAATGVLAWHDRAAVAPPMRPIGLVFLGLGFGQTFSTPVLAALATALPWLVVAAVASIIIGALVAQAFARMAGTDTRTGYFAAVPGGVIVMAVLAQRANVSVPAVTLAQTIRVMLVVVIFPPLITWLAPQGGAGAFLAERPAVDPMGLLLLVPAGFAAAFLFRLMPLANPWMLGPCAMVVLMAAFDVLPSGVPTWMVNLGQIGMGASLGQRLSRRFILSSRRLALASVGSTLLLSAILAGSAVLLAWVSGLPVTAALLGMAPGGMPEMTITAKALDMAVPLVLGFHLVRTVACNLLVDPIWRIAVRIGLAK</sequence>
<dbReference type="STRING" id="1123062.SAMN02745775_11349"/>
<dbReference type="AlphaFoldDB" id="A0A1I4E065"/>
<dbReference type="GO" id="GO:0010468">
    <property type="term" value="P:regulation of gene expression"/>
    <property type="evidence" value="ECO:0007669"/>
    <property type="project" value="InterPro"/>
</dbReference>
<feature type="transmembrane region" description="Helical" evidence="1">
    <location>
        <begin position="20"/>
        <end position="41"/>
    </location>
</feature>
<feature type="transmembrane region" description="Helical" evidence="1">
    <location>
        <begin position="71"/>
        <end position="92"/>
    </location>
</feature>
<feature type="transmembrane region" description="Helical" evidence="1">
    <location>
        <begin position="197"/>
        <end position="214"/>
    </location>
</feature>
<feature type="transmembrane region" description="Helical" evidence="1">
    <location>
        <begin position="272"/>
        <end position="297"/>
    </location>
</feature>
<keyword evidence="1" id="KW-0472">Membrane</keyword>
<name>A0A1I4E065_9PROT</name>
<dbReference type="GO" id="GO:0016020">
    <property type="term" value="C:membrane"/>
    <property type="evidence" value="ECO:0007669"/>
    <property type="project" value="InterPro"/>
</dbReference>
<dbReference type="NCBIfam" id="TIGR03082">
    <property type="entry name" value="Gneg_AbrB_dup"/>
    <property type="match status" value="1"/>
</dbReference>
<gene>
    <name evidence="2" type="ORF">SAMN02745775_11349</name>
</gene>
<dbReference type="InterPro" id="IPR007820">
    <property type="entry name" value="AbrB_fam"/>
</dbReference>
<reference evidence="2 3" key="1">
    <citation type="submission" date="2016-10" db="EMBL/GenBank/DDBJ databases">
        <authorList>
            <person name="de Groot N.N."/>
        </authorList>
    </citation>
    <scope>NUCLEOTIDE SEQUENCE [LARGE SCALE GENOMIC DNA]</scope>
    <source>
        <strain evidence="2 3">DSM 19981</strain>
    </source>
</reference>
<dbReference type="RefSeq" id="WP_175534135.1">
    <property type="nucleotide sequence ID" value="NZ_FOSQ01000013.1"/>
</dbReference>
<organism evidence="2 3">
    <name type="scientific">Falsiroseomonas stagni DSM 19981</name>
    <dbReference type="NCBI Taxonomy" id="1123062"/>
    <lineage>
        <taxon>Bacteria</taxon>
        <taxon>Pseudomonadati</taxon>
        <taxon>Pseudomonadota</taxon>
        <taxon>Alphaproteobacteria</taxon>
        <taxon>Acetobacterales</taxon>
        <taxon>Roseomonadaceae</taxon>
        <taxon>Falsiroseomonas</taxon>
    </lineage>
</organism>
<feature type="transmembrane region" description="Helical" evidence="1">
    <location>
        <begin position="159"/>
        <end position="177"/>
    </location>
</feature>
<protein>
    <recommendedName>
        <fullName evidence="4">Ammonia monooxygenase</fullName>
    </recommendedName>
</protein>
<keyword evidence="1" id="KW-1133">Transmembrane helix</keyword>
<dbReference type="EMBL" id="FOSQ01000013">
    <property type="protein sequence ID" value="SFK98589.1"/>
    <property type="molecule type" value="Genomic_DNA"/>
</dbReference>
<feature type="transmembrane region" description="Helical" evidence="1">
    <location>
        <begin position="326"/>
        <end position="346"/>
    </location>
</feature>
<dbReference type="PIRSF" id="PIRSF038991">
    <property type="entry name" value="Protein_AbrB"/>
    <property type="match status" value="1"/>
</dbReference>
<dbReference type="PANTHER" id="PTHR38457">
    <property type="entry name" value="REGULATOR ABRB-RELATED"/>
    <property type="match status" value="1"/>
</dbReference>
<keyword evidence="3" id="KW-1185">Reference proteome</keyword>